<protein>
    <submittedName>
        <fullName evidence="2">Uncharacterized protein</fullName>
    </submittedName>
</protein>
<comment type="caution">
    <text evidence="2">The sequence shown here is derived from an EMBL/GenBank/DDBJ whole genome shotgun (WGS) entry which is preliminary data.</text>
</comment>
<feature type="region of interest" description="Disordered" evidence="1">
    <location>
        <begin position="28"/>
        <end position="58"/>
    </location>
</feature>
<gene>
    <name evidence="2" type="ORF">DFP72DRAFT_1133676</name>
</gene>
<reference evidence="2 3" key="1">
    <citation type="submission" date="2020-07" db="EMBL/GenBank/DDBJ databases">
        <title>Comparative genomics of pyrophilous fungi reveals a link between fire events and developmental genes.</title>
        <authorList>
            <consortium name="DOE Joint Genome Institute"/>
            <person name="Steindorff A.S."/>
            <person name="Carver A."/>
            <person name="Calhoun S."/>
            <person name="Stillman K."/>
            <person name="Liu H."/>
            <person name="Lipzen A."/>
            <person name="Pangilinan J."/>
            <person name="Labutti K."/>
            <person name="Bruns T.D."/>
            <person name="Grigoriev I.V."/>
        </authorList>
    </citation>
    <scope>NUCLEOTIDE SEQUENCE [LARGE SCALE GENOMIC DNA]</scope>
    <source>
        <strain evidence="2 3">CBS 144469</strain>
    </source>
</reference>
<dbReference type="OrthoDB" id="3025610at2759"/>
<evidence type="ECO:0000256" key="1">
    <source>
        <dbReference type="SAM" id="MobiDB-lite"/>
    </source>
</evidence>
<feature type="compositionally biased region" description="Basic and acidic residues" evidence="1">
    <location>
        <begin position="46"/>
        <end position="58"/>
    </location>
</feature>
<dbReference type="Proteomes" id="UP000521943">
    <property type="component" value="Unassembled WGS sequence"/>
</dbReference>
<evidence type="ECO:0000313" key="2">
    <source>
        <dbReference type="EMBL" id="KAF6752484.1"/>
    </source>
</evidence>
<name>A0A8H6HSP8_9AGAR</name>
<dbReference type="EMBL" id="JACGCI010000044">
    <property type="protein sequence ID" value="KAF6752484.1"/>
    <property type="molecule type" value="Genomic_DNA"/>
</dbReference>
<proteinExistence type="predicted"/>
<dbReference type="AlphaFoldDB" id="A0A8H6HSP8"/>
<keyword evidence="3" id="KW-1185">Reference proteome</keyword>
<organism evidence="2 3">
    <name type="scientific">Ephemerocybe angulata</name>
    <dbReference type="NCBI Taxonomy" id="980116"/>
    <lineage>
        <taxon>Eukaryota</taxon>
        <taxon>Fungi</taxon>
        <taxon>Dikarya</taxon>
        <taxon>Basidiomycota</taxon>
        <taxon>Agaricomycotina</taxon>
        <taxon>Agaricomycetes</taxon>
        <taxon>Agaricomycetidae</taxon>
        <taxon>Agaricales</taxon>
        <taxon>Agaricineae</taxon>
        <taxon>Psathyrellaceae</taxon>
        <taxon>Ephemerocybe</taxon>
    </lineage>
</organism>
<accession>A0A8H6HSP8</accession>
<evidence type="ECO:0000313" key="3">
    <source>
        <dbReference type="Proteomes" id="UP000521943"/>
    </source>
</evidence>
<feature type="compositionally biased region" description="Low complexity" evidence="1">
    <location>
        <begin position="28"/>
        <end position="42"/>
    </location>
</feature>
<sequence>MPPLSSFQFAALPTSAIDGALPSIANAPVASSSATGSSPLSVQRVKASEKREPVPLRDLTGEEREVAVRMMNLKAYVGRWMRKQARAWEPYPQAGCDPKDGTGYQTAGELYSALRAQVLSGKKGFDWKGFHVIVAADDVDHKQRLEVVARELHKTGCRRRAPHPSHPLTGSAPLRSSILLTPTLRYAYAKGVDDLPTLDESIQVPLGNASAIDVMSLIVALDHVSSVVVPRRLGASNGITTREYDR</sequence>